<dbReference type="EMBL" id="JAQMWT010000594">
    <property type="protein sequence ID" value="KAJ8599028.1"/>
    <property type="molecule type" value="Genomic_DNA"/>
</dbReference>
<gene>
    <name evidence="2" type="ORF">CTAYLR_007662</name>
</gene>
<dbReference type="AlphaFoldDB" id="A0AAD7U6I5"/>
<evidence type="ECO:0000313" key="3">
    <source>
        <dbReference type="Proteomes" id="UP001230188"/>
    </source>
</evidence>
<protein>
    <submittedName>
        <fullName evidence="2">Uncharacterized protein</fullName>
    </submittedName>
</protein>
<accession>A0AAD7U6I5</accession>
<feature type="coiled-coil region" evidence="1">
    <location>
        <begin position="413"/>
        <end position="579"/>
    </location>
</feature>
<evidence type="ECO:0000313" key="2">
    <source>
        <dbReference type="EMBL" id="KAJ8599028.1"/>
    </source>
</evidence>
<sequence>MRSPPPLEPGGDESSSAAYATLMHTVESLQTDLQQTITTCHGLREANTQLQKNYEACKTELLRQREKFNTTRAQLIEATKAKIEADRSTELIVQKWKAQLDERTREYTRLVGPQAKLVPQDLDMLRIQVQEELELPHQQKIAELEAQGQTFQQMFFNVRRELERSKTEFEQYSAYQASAAAAEAERHGLEVSALKRRLAEFEAREASSETEDRVRQLETRVVEAEIASAELAAENEGLRAQVAEMTAASVRTAAGWKEQLCTAEAAKATLVTDAAVAEKKLASADARVEELEESRDQLESCVASLRSDAAAAEKAGQAREKQLRSVIAETTKDLERVRRDLESERAEAARREAAEARKREALDLQLAGEKRAALDARLAADEIVEHARHEAQEAVAVLEDRIVSCELASSEQMRAHAKALAEFTAEKRKLEAELKIEKARVVRVETDVAKTLQPQLAQSREAVDSLQVELDRARARIEQLLDAEQREQQALAEAQQARDEAVQHQRLAQAAQASAEAVKIKADNERLEHASALAELKSTIKTDRLATAASIRSETNAIRKKAEENLKRERKRSNAYKQRALRERDRAIKAKDVSSSNFPLADVLCCRPFRVLQVPKCRSSPLACDKRL</sequence>
<reference evidence="2" key="1">
    <citation type="submission" date="2023-01" db="EMBL/GenBank/DDBJ databases">
        <title>Metagenome sequencing of chrysophaentin producing Chrysophaeum taylorii.</title>
        <authorList>
            <person name="Davison J."/>
            <person name="Bewley C."/>
        </authorList>
    </citation>
    <scope>NUCLEOTIDE SEQUENCE</scope>
    <source>
        <strain evidence="2">NIES-1699</strain>
    </source>
</reference>
<feature type="coiled-coil region" evidence="1">
    <location>
        <begin position="274"/>
        <end position="359"/>
    </location>
</feature>
<organism evidence="2 3">
    <name type="scientific">Chrysophaeum taylorii</name>
    <dbReference type="NCBI Taxonomy" id="2483200"/>
    <lineage>
        <taxon>Eukaryota</taxon>
        <taxon>Sar</taxon>
        <taxon>Stramenopiles</taxon>
        <taxon>Ochrophyta</taxon>
        <taxon>Pelagophyceae</taxon>
        <taxon>Pelagomonadales</taxon>
        <taxon>Pelagomonadaceae</taxon>
        <taxon>Chrysophaeum</taxon>
    </lineage>
</organism>
<evidence type="ECO:0000256" key="1">
    <source>
        <dbReference type="SAM" id="Coils"/>
    </source>
</evidence>
<comment type="caution">
    <text evidence="2">The sequence shown here is derived from an EMBL/GenBank/DDBJ whole genome shotgun (WGS) entry which is preliminary data.</text>
</comment>
<keyword evidence="3" id="KW-1185">Reference proteome</keyword>
<keyword evidence="1" id="KW-0175">Coiled coil</keyword>
<feature type="coiled-coil region" evidence="1">
    <location>
        <begin position="184"/>
        <end position="248"/>
    </location>
</feature>
<proteinExistence type="predicted"/>
<name>A0AAD7U6I5_9STRA</name>
<dbReference type="Proteomes" id="UP001230188">
    <property type="component" value="Unassembled WGS sequence"/>
</dbReference>